<dbReference type="Proteomes" id="UP000176815">
    <property type="component" value="Unassembled WGS sequence"/>
</dbReference>
<accession>A0A1F4X689</accession>
<protein>
    <submittedName>
        <fullName evidence="1">Uncharacterized protein</fullName>
    </submittedName>
</protein>
<reference evidence="1 2" key="1">
    <citation type="journal article" date="2016" name="Nat. Commun.">
        <title>Thousands of microbial genomes shed light on interconnected biogeochemical processes in an aquifer system.</title>
        <authorList>
            <person name="Anantharaman K."/>
            <person name="Brown C.T."/>
            <person name="Hug L.A."/>
            <person name="Sharon I."/>
            <person name="Castelle C.J."/>
            <person name="Probst A.J."/>
            <person name="Thomas B.C."/>
            <person name="Singh A."/>
            <person name="Wilkins M.J."/>
            <person name="Karaoz U."/>
            <person name="Brodie E.L."/>
            <person name="Williams K.H."/>
            <person name="Hubbard S.S."/>
            <person name="Banfield J.F."/>
        </authorList>
    </citation>
    <scope>NUCLEOTIDE SEQUENCE [LARGE SCALE GENOMIC DNA]</scope>
</reference>
<comment type="caution">
    <text evidence="1">The sequence shown here is derived from an EMBL/GenBank/DDBJ whole genome shotgun (WGS) entry which is preliminary data.</text>
</comment>
<evidence type="ECO:0000313" key="2">
    <source>
        <dbReference type="Proteomes" id="UP000176815"/>
    </source>
</evidence>
<gene>
    <name evidence="1" type="ORF">A2619_01125</name>
</gene>
<evidence type="ECO:0000313" key="1">
    <source>
        <dbReference type="EMBL" id="OGC77188.1"/>
    </source>
</evidence>
<name>A0A1F4X689_UNCKA</name>
<organism evidence="1 2">
    <name type="scientific">candidate division WWE3 bacterium RIFOXYD1_FULL_39_9</name>
    <dbReference type="NCBI Taxonomy" id="1802649"/>
    <lineage>
        <taxon>Bacteria</taxon>
        <taxon>Katanobacteria</taxon>
    </lineage>
</organism>
<dbReference type="EMBL" id="MEWG01000025">
    <property type="protein sequence ID" value="OGC77188.1"/>
    <property type="molecule type" value="Genomic_DNA"/>
</dbReference>
<sequence length="61" mass="7147">MNGTYKLTDDFEELGKNYSGKFVRDINFTPEDRRFPDIAICRIYSSREDAEKIIKALQNVN</sequence>
<proteinExistence type="predicted"/>
<dbReference type="AlphaFoldDB" id="A0A1F4X689"/>